<evidence type="ECO:0000256" key="2">
    <source>
        <dbReference type="SAM" id="MobiDB-lite"/>
    </source>
</evidence>
<dbReference type="Proteomes" id="UP000821866">
    <property type="component" value="Unassembled WGS sequence"/>
</dbReference>
<protein>
    <recommendedName>
        <fullName evidence="3">CCHC-type domain-containing protein</fullName>
    </recommendedName>
</protein>
<feature type="compositionally biased region" description="Polar residues" evidence="2">
    <location>
        <begin position="140"/>
        <end position="149"/>
    </location>
</feature>
<accession>A0A9J6D1J3</accession>
<keyword evidence="1" id="KW-0479">Metal-binding</keyword>
<gene>
    <name evidence="4" type="ORF">HPB51_026849</name>
</gene>
<feature type="region of interest" description="Disordered" evidence="2">
    <location>
        <begin position="131"/>
        <end position="166"/>
    </location>
</feature>
<comment type="caution">
    <text evidence="4">The sequence shown here is derived from an EMBL/GenBank/DDBJ whole genome shotgun (WGS) entry which is preliminary data.</text>
</comment>
<proteinExistence type="predicted"/>
<dbReference type="GO" id="GO:0003676">
    <property type="term" value="F:nucleic acid binding"/>
    <property type="evidence" value="ECO:0007669"/>
    <property type="project" value="InterPro"/>
</dbReference>
<evidence type="ECO:0000313" key="5">
    <source>
        <dbReference type="Proteomes" id="UP000821866"/>
    </source>
</evidence>
<dbReference type="VEuPathDB" id="VectorBase:LOC119178063"/>
<keyword evidence="5" id="KW-1185">Reference proteome</keyword>
<dbReference type="PROSITE" id="PS50158">
    <property type="entry name" value="ZF_CCHC"/>
    <property type="match status" value="1"/>
</dbReference>
<reference evidence="4" key="2">
    <citation type="submission" date="2021-09" db="EMBL/GenBank/DDBJ databases">
        <authorList>
            <person name="Jia N."/>
            <person name="Wang J."/>
            <person name="Shi W."/>
            <person name="Du L."/>
            <person name="Sun Y."/>
            <person name="Zhan W."/>
            <person name="Jiang J."/>
            <person name="Wang Q."/>
            <person name="Zhang B."/>
            <person name="Ji P."/>
            <person name="Sakyi L.B."/>
            <person name="Cui X."/>
            <person name="Yuan T."/>
            <person name="Jiang B."/>
            <person name="Yang W."/>
            <person name="Lam T.T.-Y."/>
            <person name="Chang Q."/>
            <person name="Ding S."/>
            <person name="Wang X."/>
            <person name="Zhu J."/>
            <person name="Ruan X."/>
            <person name="Zhao L."/>
            <person name="Wei J."/>
            <person name="Que T."/>
            <person name="Du C."/>
            <person name="Cheng J."/>
            <person name="Dai P."/>
            <person name="Han X."/>
            <person name="Huang E."/>
            <person name="Gao Y."/>
            <person name="Liu J."/>
            <person name="Shao H."/>
            <person name="Ye R."/>
            <person name="Li L."/>
            <person name="Wei W."/>
            <person name="Wang X."/>
            <person name="Wang C."/>
            <person name="Huo Q."/>
            <person name="Li W."/>
            <person name="Guo W."/>
            <person name="Chen H."/>
            <person name="Chen S."/>
            <person name="Zhou L."/>
            <person name="Zhou L."/>
            <person name="Ni X."/>
            <person name="Tian J."/>
            <person name="Zhou Y."/>
            <person name="Sheng Y."/>
            <person name="Liu T."/>
            <person name="Pan Y."/>
            <person name="Xia L."/>
            <person name="Li J."/>
            <person name="Zhao F."/>
            <person name="Cao W."/>
        </authorList>
    </citation>
    <scope>NUCLEOTIDE SEQUENCE</scope>
    <source>
        <strain evidence="4">Rmic-2018</strain>
        <tissue evidence="4">Larvae</tissue>
    </source>
</reference>
<feature type="compositionally biased region" description="Basic residues" evidence="2">
    <location>
        <begin position="306"/>
        <end position="319"/>
    </location>
</feature>
<organism evidence="4 5">
    <name type="scientific">Rhipicephalus microplus</name>
    <name type="common">Cattle tick</name>
    <name type="synonym">Boophilus microplus</name>
    <dbReference type="NCBI Taxonomy" id="6941"/>
    <lineage>
        <taxon>Eukaryota</taxon>
        <taxon>Metazoa</taxon>
        <taxon>Ecdysozoa</taxon>
        <taxon>Arthropoda</taxon>
        <taxon>Chelicerata</taxon>
        <taxon>Arachnida</taxon>
        <taxon>Acari</taxon>
        <taxon>Parasitiformes</taxon>
        <taxon>Ixodida</taxon>
        <taxon>Ixodoidea</taxon>
        <taxon>Ixodidae</taxon>
        <taxon>Rhipicephalinae</taxon>
        <taxon>Rhipicephalus</taxon>
        <taxon>Boophilus</taxon>
    </lineage>
</organism>
<dbReference type="AlphaFoldDB" id="A0A9J6D1J3"/>
<dbReference type="PANTHER" id="PTHR33198">
    <property type="entry name" value="ANK_REP_REGION DOMAIN-CONTAINING PROTEIN-RELATED"/>
    <property type="match status" value="1"/>
</dbReference>
<evidence type="ECO:0000259" key="3">
    <source>
        <dbReference type="PROSITE" id="PS50158"/>
    </source>
</evidence>
<reference evidence="4" key="1">
    <citation type="journal article" date="2020" name="Cell">
        <title>Large-Scale Comparative Analyses of Tick Genomes Elucidate Their Genetic Diversity and Vector Capacities.</title>
        <authorList>
            <consortium name="Tick Genome and Microbiome Consortium (TIGMIC)"/>
            <person name="Jia N."/>
            <person name="Wang J."/>
            <person name="Shi W."/>
            <person name="Du L."/>
            <person name="Sun Y."/>
            <person name="Zhan W."/>
            <person name="Jiang J.F."/>
            <person name="Wang Q."/>
            <person name="Zhang B."/>
            <person name="Ji P."/>
            <person name="Bell-Sakyi L."/>
            <person name="Cui X.M."/>
            <person name="Yuan T.T."/>
            <person name="Jiang B.G."/>
            <person name="Yang W.F."/>
            <person name="Lam T.T."/>
            <person name="Chang Q.C."/>
            <person name="Ding S.J."/>
            <person name="Wang X.J."/>
            <person name="Zhu J.G."/>
            <person name="Ruan X.D."/>
            <person name="Zhao L."/>
            <person name="Wei J.T."/>
            <person name="Ye R.Z."/>
            <person name="Que T.C."/>
            <person name="Du C.H."/>
            <person name="Zhou Y.H."/>
            <person name="Cheng J.X."/>
            <person name="Dai P.F."/>
            <person name="Guo W.B."/>
            <person name="Han X.H."/>
            <person name="Huang E.J."/>
            <person name="Li L.F."/>
            <person name="Wei W."/>
            <person name="Gao Y.C."/>
            <person name="Liu J.Z."/>
            <person name="Shao H.Z."/>
            <person name="Wang X."/>
            <person name="Wang C.C."/>
            <person name="Yang T.C."/>
            <person name="Huo Q.B."/>
            <person name="Li W."/>
            <person name="Chen H.Y."/>
            <person name="Chen S.E."/>
            <person name="Zhou L.G."/>
            <person name="Ni X.B."/>
            <person name="Tian J.H."/>
            <person name="Sheng Y."/>
            <person name="Liu T."/>
            <person name="Pan Y.S."/>
            <person name="Xia L.Y."/>
            <person name="Li J."/>
            <person name="Zhao F."/>
            <person name="Cao W.C."/>
        </authorList>
    </citation>
    <scope>NUCLEOTIDE SEQUENCE</scope>
    <source>
        <strain evidence="4">Rmic-2018</strain>
    </source>
</reference>
<dbReference type="InterPro" id="IPR001878">
    <property type="entry name" value="Znf_CCHC"/>
</dbReference>
<dbReference type="Gene3D" id="4.10.60.10">
    <property type="entry name" value="Zinc finger, CCHC-type"/>
    <property type="match status" value="1"/>
</dbReference>
<evidence type="ECO:0000313" key="4">
    <source>
        <dbReference type="EMBL" id="KAH7985244.1"/>
    </source>
</evidence>
<sequence>MRGSFAAAVIDHHNTCKTSVTARTLHVETAEEVAIAPAVATTMAEVAISDSQTARLTTPQYHIGDEDGHRYISPAAVPRDSGHASDSLAPLVPVVPNFVLASGANEWPATCRRALLLRCLGTEGQRIFNAFAAPPPSQPPLSTEATVSESTEKHTSAHTAAASPPDPYDVGVDTLAHYFTATVDVRVERHHFRERRQVSGELVAELALALPELAAPCNFAATADDNLCEQFVAGVTCPQLRERLLLEGDALTFDRAVEIVKLREQTRQEAEAFANPIRRITQRQRGRNPARHDSTRFRFNGSRPPSQHRRSSSRTRQNYKPKPETTPAEPLHAISRDNCDNCGATGCERSRCPARGRTCYGCGRRGHFQSVCRSLRRGQPRRPAPVRELLCDDDAESGHSILIICTNKRRGLYVDVDVSVINRSRSRAKSRFSSTQALQCQ</sequence>
<name>A0A9J6D1J3_RHIMP</name>
<dbReference type="PANTHER" id="PTHR33198:SF20">
    <property type="entry name" value="RETROTRANSPOSON GAG DOMAIN-CONTAINING PROTEIN"/>
    <property type="match status" value="1"/>
</dbReference>
<feature type="compositionally biased region" description="Basic residues" evidence="2">
    <location>
        <begin position="280"/>
        <end position="289"/>
    </location>
</feature>
<feature type="region of interest" description="Disordered" evidence="2">
    <location>
        <begin position="274"/>
        <end position="332"/>
    </location>
</feature>
<evidence type="ECO:0000256" key="1">
    <source>
        <dbReference type="PROSITE-ProRule" id="PRU00047"/>
    </source>
</evidence>
<dbReference type="EMBL" id="JABSTU010001941">
    <property type="protein sequence ID" value="KAH7985244.1"/>
    <property type="molecule type" value="Genomic_DNA"/>
</dbReference>
<dbReference type="GO" id="GO:0008270">
    <property type="term" value="F:zinc ion binding"/>
    <property type="evidence" value="ECO:0007669"/>
    <property type="project" value="UniProtKB-KW"/>
</dbReference>
<keyword evidence="1" id="KW-0863">Zinc-finger</keyword>
<keyword evidence="1" id="KW-0862">Zinc</keyword>
<feature type="domain" description="CCHC-type" evidence="3">
    <location>
        <begin position="359"/>
        <end position="374"/>
    </location>
</feature>